<evidence type="ECO:0000313" key="2">
    <source>
        <dbReference type="Proteomes" id="UP001221142"/>
    </source>
</evidence>
<dbReference type="Proteomes" id="UP001221142">
    <property type="component" value="Unassembled WGS sequence"/>
</dbReference>
<proteinExistence type="predicted"/>
<evidence type="ECO:0000313" key="1">
    <source>
        <dbReference type="EMBL" id="KAJ7639568.1"/>
    </source>
</evidence>
<dbReference type="AlphaFoldDB" id="A0AAD7C632"/>
<name>A0AAD7C632_9AGAR</name>
<keyword evidence="2" id="KW-1185">Reference proteome</keyword>
<organism evidence="1 2">
    <name type="scientific">Roridomyces roridus</name>
    <dbReference type="NCBI Taxonomy" id="1738132"/>
    <lineage>
        <taxon>Eukaryota</taxon>
        <taxon>Fungi</taxon>
        <taxon>Dikarya</taxon>
        <taxon>Basidiomycota</taxon>
        <taxon>Agaricomycotina</taxon>
        <taxon>Agaricomycetes</taxon>
        <taxon>Agaricomycetidae</taxon>
        <taxon>Agaricales</taxon>
        <taxon>Marasmiineae</taxon>
        <taxon>Mycenaceae</taxon>
        <taxon>Roridomyces</taxon>
    </lineage>
</organism>
<reference evidence="1" key="1">
    <citation type="submission" date="2023-03" db="EMBL/GenBank/DDBJ databases">
        <title>Massive genome expansion in bonnet fungi (Mycena s.s.) driven by repeated elements and novel gene families across ecological guilds.</title>
        <authorList>
            <consortium name="Lawrence Berkeley National Laboratory"/>
            <person name="Harder C.B."/>
            <person name="Miyauchi S."/>
            <person name="Viragh M."/>
            <person name="Kuo A."/>
            <person name="Thoen E."/>
            <person name="Andreopoulos B."/>
            <person name="Lu D."/>
            <person name="Skrede I."/>
            <person name="Drula E."/>
            <person name="Henrissat B."/>
            <person name="Morin E."/>
            <person name="Kohler A."/>
            <person name="Barry K."/>
            <person name="LaButti K."/>
            <person name="Morin E."/>
            <person name="Salamov A."/>
            <person name="Lipzen A."/>
            <person name="Mereny Z."/>
            <person name="Hegedus B."/>
            <person name="Baldrian P."/>
            <person name="Stursova M."/>
            <person name="Weitz H."/>
            <person name="Taylor A."/>
            <person name="Grigoriev I.V."/>
            <person name="Nagy L.G."/>
            <person name="Martin F."/>
            <person name="Kauserud H."/>
        </authorList>
    </citation>
    <scope>NUCLEOTIDE SEQUENCE</scope>
    <source>
        <strain evidence="1">9284</strain>
    </source>
</reference>
<accession>A0AAD7C632</accession>
<protein>
    <submittedName>
        <fullName evidence="1">Uncharacterized protein</fullName>
    </submittedName>
</protein>
<comment type="caution">
    <text evidence="1">The sequence shown here is derived from an EMBL/GenBank/DDBJ whole genome shotgun (WGS) entry which is preliminary data.</text>
</comment>
<dbReference type="EMBL" id="JARKIF010000005">
    <property type="protein sequence ID" value="KAJ7639568.1"/>
    <property type="molecule type" value="Genomic_DNA"/>
</dbReference>
<sequence>MLRVPLPWPSADVVDALVEKSSGYFIYASTVIKFVDDKDFRPTDQLAIVLNPSSKYDALPYAPLDRLYFQILSQVPERSHPRLLAILAAIFTFDSESYVAISRRLEQLFDLEDGDVRLALSRLHSVLYIPPKSYAFTYSITAIHASFGGFLLGESRSSIFHLGAQARIDVARALLRVYSHPLLDGIVLSVSQPHGTGRLRLQVGICPKSGRRRNEQ</sequence>
<gene>
    <name evidence="1" type="ORF">FB45DRAFT_906024</name>
</gene>